<dbReference type="AlphaFoldDB" id="A0A1I2G3P4"/>
<protein>
    <submittedName>
        <fullName evidence="1">Uncharacterized protein</fullName>
    </submittedName>
</protein>
<gene>
    <name evidence="1" type="ORF">SAMN04488541_101691</name>
</gene>
<name>A0A1I2G3P4_9BACT</name>
<dbReference type="EMBL" id="FONY01000016">
    <property type="protein sequence ID" value="SFF12304.1"/>
    <property type="molecule type" value="Genomic_DNA"/>
</dbReference>
<keyword evidence="2" id="KW-1185">Reference proteome</keyword>
<organism evidence="1 2">
    <name type="scientific">Thermoflexibacter ruber</name>
    <dbReference type="NCBI Taxonomy" id="1003"/>
    <lineage>
        <taxon>Bacteria</taxon>
        <taxon>Pseudomonadati</taxon>
        <taxon>Bacteroidota</taxon>
        <taxon>Cytophagia</taxon>
        <taxon>Cytophagales</taxon>
        <taxon>Thermoflexibacteraceae</taxon>
        <taxon>Thermoflexibacter</taxon>
    </lineage>
</organism>
<sequence length="56" mass="6469">MSEEILKALTQLFAIISKQDSGTSTIERDFVISFYEQELAKEMVPEYIALYDNVSY</sequence>
<proteinExistence type="predicted"/>
<evidence type="ECO:0000313" key="2">
    <source>
        <dbReference type="Proteomes" id="UP000199513"/>
    </source>
</evidence>
<dbReference type="STRING" id="1003.SAMN04488541_101691"/>
<dbReference type="RefSeq" id="WP_177217337.1">
    <property type="nucleotide sequence ID" value="NZ_FONY01000016.1"/>
</dbReference>
<evidence type="ECO:0000313" key="1">
    <source>
        <dbReference type="EMBL" id="SFF12304.1"/>
    </source>
</evidence>
<dbReference type="Proteomes" id="UP000199513">
    <property type="component" value="Unassembled WGS sequence"/>
</dbReference>
<reference evidence="1 2" key="1">
    <citation type="submission" date="2016-10" db="EMBL/GenBank/DDBJ databases">
        <authorList>
            <person name="de Groot N.N."/>
        </authorList>
    </citation>
    <scope>NUCLEOTIDE SEQUENCE [LARGE SCALE GENOMIC DNA]</scope>
    <source>
        <strain>GEY</strain>
        <strain evidence="2">DSM 9560</strain>
    </source>
</reference>
<accession>A0A1I2G3P4</accession>